<dbReference type="PANTHER" id="PTHR37042:SF4">
    <property type="entry name" value="OUTER MEMBRANE PROTEIN RV1973"/>
    <property type="match status" value="1"/>
</dbReference>
<protein>
    <submittedName>
        <fullName evidence="3">Mce-associated membrane protein</fullName>
    </submittedName>
</protein>
<organism evidence="3 4">
    <name type="scientific">Kibdelosporangium aridum</name>
    <dbReference type="NCBI Taxonomy" id="2030"/>
    <lineage>
        <taxon>Bacteria</taxon>
        <taxon>Bacillati</taxon>
        <taxon>Actinomycetota</taxon>
        <taxon>Actinomycetes</taxon>
        <taxon>Pseudonocardiales</taxon>
        <taxon>Pseudonocardiaceae</taxon>
        <taxon>Kibdelosporangium</taxon>
    </lineage>
</organism>
<evidence type="ECO:0000256" key="2">
    <source>
        <dbReference type="ARBA" id="ARBA00023136"/>
    </source>
</evidence>
<reference evidence="3 4" key="1">
    <citation type="submission" date="2017-04" db="EMBL/GenBank/DDBJ databases">
        <authorList>
            <person name="Afonso C.L."/>
            <person name="Miller P.J."/>
            <person name="Scott M.A."/>
            <person name="Spackman E."/>
            <person name="Goraichik I."/>
            <person name="Dimitrov K.M."/>
            <person name="Suarez D.L."/>
            <person name="Swayne D.E."/>
        </authorList>
    </citation>
    <scope>NUCLEOTIDE SEQUENCE [LARGE SCALE GENOMIC DNA]</scope>
    <source>
        <strain evidence="3 4">DSM 43828</strain>
    </source>
</reference>
<proteinExistence type="predicted"/>
<dbReference type="GO" id="GO:0016020">
    <property type="term" value="C:membrane"/>
    <property type="evidence" value="ECO:0007669"/>
    <property type="project" value="UniProtKB-SubCell"/>
</dbReference>
<evidence type="ECO:0000313" key="3">
    <source>
        <dbReference type="EMBL" id="SMD09271.1"/>
    </source>
</evidence>
<keyword evidence="2" id="KW-0472">Membrane</keyword>
<dbReference type="Proteomes" id="UP000192674">
    <property type="component" value="Unassembled WGS sequence"/>
</dbReference>
<name>A0A1W2EHT4_KIBAR</name>
<keyword evidence="4" id="KW-1185">Reference proteome</keyword>
<evidence type="ECO:0000256" key="1">
    <source>
        <dbReference type="ARBA" id="ARBA00004370"/>
    </source>
</evidence>
<comment type="subcellular location">
    <subcellularLocation>
        <location evidence="1">Membrane</location>
    </subcellularLocation>
</comment>
<dbReference type="EMBL" id="FWXV01000003">
    <property type="protein sequence ID" value="SMD09271.1"/>
    <property type="molecule type" value="Genomic_DNA"/>
</dbReference>
<dbReference type="RefSeq" id="WP_084428678.1">
    <property type="nucleotide sequence ID" value="NZ_FWXV01000003.1"/>
</dbReference>
<sequence length="162" mass="17535">MIGRILVVLAVLAVAAAGFTGWRWWTSANSSEADLAKQRDAVLEVGVRQVIELNTVDYQNLDADFDRWREASTGPLLERLNRNRDTDRQAALGAKTVARANPVVAAITTMNTYSGTANMIAAVEVSVSQNGAQPTTSVSRWDVDLARTDMGWKVSALEVVGT</sequence>
<dbReference type="AlphaFoldDB" id="A0A1W2EHT4"/>
<gene>
    <name evidence="3" type="ORF">SAMN05661093_04407</name>
</gene>
<accession>A0A1W2EHT4</accession>
<evidence type="ECO:0000313" key="4">
    <source>
        <dbReference type="Proteomes" id="UP000192674"/>
    </source>
</evidence>
<dbReference type="PANTHER" id="PTHR37042">
    <property type="entry name" value="OUTER MEMBRANE PROTEIN RV1973"/>
    <property type="match status" value="1"/>
</dbReference>
<dbReference type="OrthoDB" id="3472661at2"/>